<reference evidence="1 2" key="1">
    <citation type="submission" date="2018-06" db="EMBL/GenBank/DDBJ databases">
        <title>Genome conservation of Clostridium tetani.</title>
        <authorList>
            <person name="Bruggemann H."/>
            <person name="Popoff M.R."/>
        </authorList>
    </citation>
    <scope>NUCLEOTIDE SEQUENCE [LARGE SCALE GENOMIC DNA]</scope>
    <source>
        <strain evidence="1 2">2017.061</strain>
    </source>
</reference>
<proteinExistence type="predicted"/>
<evidence type="ECO:0000313" key="1">
    <source>
        <dbReference type="EMBL" id="RXI50683.1"/>
    </source>
</evidence>
<protein>
    <recommendedName>
        <fullName evidence="3">Phage head morphogenesis domain-containing protein</fullName>
    </recommendedName>
</protein>
<dbReference type="RefSeq" id="WP_129029697.1">
    <property type="nucleotide sequence ID" value="NZ_AP031606.1"/>
</dbReference>
<comment type="caution">
    <text evidence="1">The sequence shown here is derived from an EMBL/GenBank/DDBJ whole genome shotgun (WGS) entry which is preliminary data.</text>
</comment>
<evidence type="ECO:0000313" key="2">
    <source>
        <dbReference type="Proteomes" id="UP000290921"/>
    </source>
</evidence>
<dbReference type="EMBL" id="QMAP01000001">
    <property type="protein sequence ID" value="RXI50683.1"/>
    <property type="molecule type" value="Genomic_DNA"/>
</dbReference>
<gene>
    <name evidence="1" type="ORF">DP130_01580</name>
</gene>
<sequence length="566" mass="65754">MNEYLKLVAKAQEQRIMLTKKQIKNIRDLYRDVAKDLGKRSKKANKDSLSERWLLDYQKQFKKDIKELNKILKKDIEYSILESAKYATNIQTDFFNLMDVKYKLNSKETFSNMFSRIPQQALEELISGDFYKDGKGLSERLWFHEKEANANFDYIIQKGLLEKKSTYELAKDLWDYVNPEVKKDWDFKRIYPGVGNKKIEYNSFRLAVTSISHAYQLSMQRSCKANPFVEGIEWHTSNSHRGPCSICREREGKTYKTDELPLDHPNGVCYFTPVITKSLDEVGMELHGWLYGGSNNKLDDWYKEYGREFVGESNLFRNISKKDNNNDIIKEKPIKDFKYPDIKTIKEAEKWAINNLNLNKISYKDIDIGVANYVNKSMSEIYQEYPLLNGFIQEIKTDGRASAPASASISFKDGKLNTKLILSKKDLADLKSIDDMIKDCVDYKWWTPKDGVKGIIKHEMGHMIEYATTLKKYGVINKNNELSDLNNLGLAFSRIKNGELSKEIKMKALNNLNIVNTKKSIKENLSNYSNRSTLEFLAEAVSEDNPRTLAKEVVKLLKEKIKEVWK</sequence>
<dbReference type="Proteomes" id="UP000290921">
    <property type="component" value="Unassembled WGS sequence"/>
</dbReference>
<evidence type="ECO:0008006" key="3">
    <source>
        <dbReference type="Google" id="ProtNLM"/>
    </source>
</evidence>
<name>A0A4Q0VGK0_CLOTA</name>
<dbReference type="AlphaFoldDB" id="A0A4Q0VGK0"/>
<organism evidence="1 2">
    <name type="scientific">Clostridium tetani</name>
    <dbReference type="NCBI Taxonomy" id="1513"/>
    <lineage>
        <taxon>Bacteria</taxon>
        <taxon>Bacillati</taxon>
        <taxon>Bacillota</taxon>
        <taxon>Clostridia</taxon>
        <taxon>Eubacteriales</taxon>
        <taxon>Clostridiaceae</taxon>
        <taxon>Clostridium</taxon>
    </lineage>
</organism>
<accession>A0A4Q0VGK0</accession>